<dbReference type="KEGG" id="het:BBW65_02315"/>
<dbReference type="Pfam" id="PF00581">
    <property type="entry name" value="Rhodanese"/>
    <property type="match status" value="1"/>
</dbReference>
<dbReference type="SUPFAM" id="SSF52821">
    <property type="entry name" value="Rhodanese/Cell cycle control phosphatase"/>
    <property type="match status" value="1"/>
</dbReference>
<dbReference type="PROSITE" id="PS50206">
    <property type="entry name" value="RHODANESE_3"/>
    <property type="match status" value="1"/>
</dbReference>
<dbReference type="Proteomes" id="UP000092884">
    <property type="component" value="Chromosome"/>
</dbReference>
<feature type="domain" description="Rhodanese" evidence="1">
    <location>
        <begin position="28"/>
        <end position="116"/>
    </location>
</feature>
<evidence type="ECO:0000313" key="2">
    <source>
        <dbReference type="EMBL" id="ANV97709.1"/>
    </source>
</evidence>
<name>A0A1B1U4N6_9HELI</name>
<dbReference type="RefSeq" id="WP_066339136.1">
    <property type="nucleotide sequence ID" value="NZ_CP016503.1"/>
</dbReference>
<dbReference type="STRING" id="222136.BBW65_02315"/>
<gene>
    <name evidence="2" type="ORF">BBW65_02315</name>
</gene>
<evidence type="ECO:0000313" key="3">
    <source>
        <dbReference type="Proteomes" id="UP000092884"/>
    </source>
</evidence>
<protein>
    <recommendedName>
        <fullName evidence="1">Rhodanese domain-containing protein</fullName>
    </recommendedName>
</protein>
<organism evidence="2 3">
    <name type="scientific">Helicobacter enhydrae</name>
    <dbReference type="NCBI Taxonomy" id="222136"/>
    <lineage>
        <taxon>Bacteria</taxon>
        <taxon>Pseudomonadati</taxon>
        <taxon>Campylobacterota</taxon>
        <taxon>Epsilonproteobacteria</taxon>
        <taxon>Campylobacterales</taxon>
        <taxon>Helicobacteraceae</taxon>
        <taxon>Helicobacter</taxon>
    </lineage>
</organism>
<proteinExistence type="predicted"/>
<dbReference type="AlphaFoldDB" id="A0A1B1U4N6"/>
<dbReference type="Gene3D" id="3.40.250.10">
    <property type="entry name" value="Rhodanese-like domain"/>
    <property type="match status" value="1"/>
</dbReference>
<reference evidence="3" key="1">
    <citation type="submission" date="2016-07" db="EMBL/GenBank/DDBJ databases">
        <authorList>
            <person name="Florea S."/>
            <person name="Webb J.S."/>
            <person name="Jaromczyk J."/>
            <person name="Schardl C.L."/>
        </authorList>
    </citation>
    <scope>NUCLEOTIDE SEQUENCE [LARGE SCALE GENOMIC DNA]</scope>
    <source>
        <strain evidence="3">MIT 01-6242</strain>
    </source>
</reference>
<dbReference type="InterPro" id="IPR001763">
    <property type="entry name" value="Rhodanese-like_dom"/>
</dbReference>
<accession>A0A1B1U4N6</accession>
<evidence type="ECO:0000259" key="1">
    <source>
        <dbReference type="PROSITE" id="PS50206"/>
    </source>
</evidence>
<dbReference type="OrthoDB" id="5422549at2"/>
<dbReference type="EMBL" id="CP016503">
    <property type="protein sequence ID" value="ANV97709.1"/>
    <property type="molecule type" value="Genomic_DNA"/>
</dbReference>
<dbReference type="InterPro" id="IPR036873">
    <property type="entry name" value="Rhodanese-like_dom_sf"/>
</dbReference>
<keyword evidence="3" id="KW-1185">Reference proteome</keyword>
<dbReference type="CDD" id="cd00158">
    <property type="entry name" value="RHOD"/>
    <property type="match status" value="1"/>
</dbReference>
<sequence length="122" mass="13816">MGKDILKKILRDQNHTTKAKKVSLHSLVPNQYIIIDVREPQVFQNTPHMQGALNISSLEKLRIFCQEHQNQSILLVCNGGAQAAEYGSSLVESGLKNIFMLDEYLQIIAEYFPLTYPNQGDL</sequence>